<name>A0A3B1C3G3_9ZZZZ</name>
<proteinExistence type="predicted"/>
<evidence type="ECO:0000313" key="1">
    <source>
        <dbReference type="EMBL" id="VAX18388.1"/>
    </source>
</evidence>
<gene>
    <name evidence="1" type="ORF">MNBD_NITROSPINAE01-398</name>
</gene>
<feature type="non-terminal residue" evidence="1">
    <location>
        <position position="1"/>
    </location>
</feature>
<accession>A0A3B1C3G3</accession>
<dbReference type="AlphaFoldDB" id="A0A3B1C3G3"/>
<reference evidence="1" key="1">
    <citation type="submission" date="2018-06" db="EMBL/GenBank/DDBJ databases">
        <authorList>
            <person name="Zhirakovskaya E."/>
        </authorList>
    </citation>
    <scope>NUCLEOTIDE SEQUENCE</scope>
</reference>
<organism evidence="1">
    <name type="scientific">hydrothermal vent metagenome</name>
    <dbReference type="NCBI Taxonomy" id="652676"/>
    <lineage>
        <taxon>unclassified sequences</taxon>
        <taxon>metagenomes</taxon>
        <taxon>ecological metagenomes</taxon>
    </lineage>
</organism>
<sequence>EITITKSLMAGNISKASLIKEYKNRLV</sequence>
<protein>
    <submittedName>
        <fullName evidence="1">Uncharacterized protein</fullName>
    </submittedName>
</protein>
<dbReference type="EMBL" id="UOGC01000069">
    <property type="protein sequence ID" value="VAX18388.1"/>
    <property type="molecule type" value="Genomic_DNA"/>
</dbReference>